<dbReference type="InterPro" id="IPR045101">
    <property type="entry name" value="PTP_PTEN"/>
</dbReference>
<evidence type="ECO:0000256" key="4">
    <source>
        <dbReference type="ARBA" id="ARBA00022912"/>
    </source>
</evidence>
<dbReference type="InterPro" id="IPR016130">
    <property type="entry name" value="Tyr_Pase_AS"/>
</dbReference>
<protein>
    <recommendedName>
        <fullName evidence="12">Phosphatidylinositol 3,4,5-trisphosphate 3-phosphatase and protein-tyrosine-phosphatase PTEN2A-like</fullName>
    </recommendedName>
</protein>
<dbReference type="PANTHER" id="PTHR12305">
    <property type="entry name" value="PHOSPHATASE WITH HOMOLOGY TO TENSIN"/>
    <property type="match status" value="1"/>
</dbReference>
<comment type="catalytic activity">
    <reaction evidence="1">
        <text>a 1,2-diacyl-sn-glycero-3-phospho-(1D-myo-inositol-3,4,5-trisphosphate) + H2O = a 1,2-diacyl-sn-glycero-3-phospho-(1D-myo-inositol-4,5-bisphosphate) + phosphate</text>
        <dbReference type="Rhea" id="RHEA:25017"/>
        <dbReference type="ChEBI" id="CHEBI:15377"/>
        <dbReference type="ChEBI" id="CHEBI:43474"/>
        <dbReference type="ChEBI" id="CHEBI:57836"/>
        <dbReference type="ChEBI" id="CHEBI:58456"/>
        <dbReference type="EC" id="3.1.3.67"/>
    </reaction>
</comment>
<dbReference type="SUPFAM" id="SSF52799">
    <property type="entry name" value="(Phosphotyrosine protein) phosphatases II"/>
    <property type="match status" value="1"/>
</dbReference>
<accession>A0A8K0E2A4</accession>
<dbReference type="InterPro" id="IPR051281">
    <property type="entry name" value="Dual-spec_lipid-protein_phosph"/>
</dbReference>
<evidence type="ECO:0000259" key="8">
    <source>
        <dbReference type="PROSITE" id="PS51181"/>
    </source>
</evidence>
<keyword evidence="3" id="KW-0378">Hydrolase</keyword>
<dbReference type="Gene3D" id="3.90.190.10">
    <property type="entry name" value="Protein tyrosine phosphatase superfamily"/>
    <property type="match status" value="1"/>
</dbReference>
<dbReference type="InterPro" id="IPR029021">
    <property type="entry name" value="Prot-tyrosine_phosphatase-like"/>
</dbReference>
<dbReference type="InterPro" id="IPR014020">
    <property type="entry name" value="Tensin_C2-dom"/>
</dbReference>
<keyword evidence="11" id="KW-1185">Reference proteome</keyword>
<gene>
    <name evidence="10" type="ORF">FNV43_RR17281</name>
</gene>
<feature type="compositionally biased region" description="Polar residues" evidence="6">
    <location>
        <begin position="29"/>
        <end position="40"/>
    </location>
</feature>
<evidence type="ECO:0000256" key="6">
    <source>
        <dbReference type="SAM" id="MobiDB-lite"/>
    </source>
</evidence>
<feature type="compositionally biased region" description="Polar residues" evidence="6">
    <location>
        <begin position="484"/>
        <end position="494"/>
    </location>
</feature>
<dbReference type="InterPro" id="IPR055183">
    <property type="entry name" value="PTEN2A/B_C2"/>
</dbReference>
<evidence type="ECO:0000259" key="7">
    <source>
        <dbReference type="PROSITE" id="PS50056"/>
    </source>
</evidence>
<dbReference type="CDD" id="cd14509">
    <property type="entry name" value="PTP_PTEN"/>
    <property type="match status" value="1"/>
</dbReference>
<feature type="domain" description="Tyrosine specific protein phosphatases" evidence="7">
    <location>
        <begin position="231"/>
        <end position="291"/>
    </location>
</feature>
<dbReference type="GO" id="GO:0004721">
    <property type="term" value="F:phosphoprotein phosphatase activity"/>
    <property type="evidence" value="ECO:0007669"/>
    <property type="project" value="UniProtKB-KW"/>
</dbReference>
<keyword evidence="4" id="KW-0904">Protein phosphatase</keyword>
<feature type="compositionally biased region" description="Acidic residues" evidence="6">
    <location>
        <begin position="495"/>
        <end position="508"/>
    </location>
</feature>
<dbReference type="Pfam" id="PF22918">
    <property type="entry name" value="PTEN2_C2"/>
    <property type="match status" value="1"/>
</dbReference>
<feature type="compositionally biased region" description="Polar residues" evidence="6">
    <location>
        <begin position="462"/>
        <end position="476"/>
    </location>
</feature>
<sequence>MDSESTNSTPQQSAKAVDAESSAPAVSGKDNNAPTVSSMLSSSGISTWASKFSQSLGSAQEIQQTGNAGVSALARFTGRFGLQTPSVGSLPNEGVKDTTAGPQSGVLESLTKGLVDSSQSVVKAMQVKARHIVSQNKRRYQDGGFDLDMTYITENIIAMGFPAGSITSGIFGYLEGFYRNHMEEVIKFFETHHKGKYKVYNLCSERLYDASLFEGKVASFPFDDHNCPPIQLIVSFCKSAYSWLKEDIQNVVVVHCKAGMARTGLMICSLLLYLKFFPTAEEAMEFYNQKRCVDGKALVLPSQIRYVNYFERTLTYFNGQTQPGRRCMLRGFRLHKCPNWVRPSITISNHNGILFSTKKHPKTKDLMPQDFWIKAPKKGIVVFALPGTPGLTELVGDFKIHFHENQGDFYCWLNTTMTENRKVLDASELDGFDKRKFPSPGFQVEIVMIDFDGPLPTKSKADSSTKIFDGSSSCVPDSSGGIEATSSRSKATQNEDNDDVFSDSEGEETGASKSQPPRASSKTEPAGLDHASKATPQQIENLAHGTDQMTLSSTKKHLQINGVQEPIVDGVKKPAAIDHETPNLDSVGVNDIKAIAADASVFTFGDEEDFESE</sequence>
<reference evidence="10" key="1">
    <citation type="submission" date="2020-03" db="EMBL/GenBank/DDBJ databases">
        <title>A high-quality chromosome-level genome assembly of a woody plant with both climbing and erect habits, Rhamnella rubrinervis.</title>
        <authorList>
            <person name="Lu Z."/>
            <person name="Yang Y."/>
            <person name="Zhu X."/>
            <person name="Sun Y."/>
        </authorList>
    </citation>
    <scope>NUCLEOTIDE SEQUENCE</scope>
    <source>
        <strain evidence="10">BYM</strain>
        <tissue evidence="10">Leaf</tissue>
    </source>
</reference>
<feature type="compositionally biased region" description="Polar residues" evidence="6">
    <location>
        <begin position="1"/>
        <end position="14"/>
    </location>
</feature>
<evidence type="ECO:0000256" key="3">
    <source>
        <dbReference type="ARBA" id="ARBA00022801"/>
    </source>
</evidence>
<dbReference type="PROSITE" id="PS50056">
    <property type="entry name" value="TYR_PHOSPHATASE_2"/>
    <property type="match status" value="1"/>
</dbReference>
<organism evidence="10 11">
    <name type="scientific">Rhamnella rubrinervis</name>
    <dbReference type="NCBI Taxonomy" id="2594499"/>
    <lineage>
        <taxon>Eukaryota</taxon>
        <taxon>Viridiplantae</taxon>
        <taxon>Streptophyta</taxon>
        <taxon>Embryophyta</taxon>
        <taxon>Tracheophyta</taxon>
        <taxon>Spermatophyta</taxon>
        <taxon>Magnoliopsida</taxon>
        <taxon>eudicotyledons</taxon>
        <taxon>Gunneridae</taxon>
        <taxon>Pentapetalae</taxon>
        <taxon>rosids</taxon>
        <taxon>fabids</taxon>
        <taxon>Rosales</taxon>
        <taxon>Rhamnaceae</taxon>
        <taxon>rhamnoid group</taxon>
        <taxon>Rhamneae</taxon>
        <taxon>Rhamnella</taxon>
    </lineage>
</organism>
<evidence type="ECO:0000313" key="10">
    <source>
        <dbReference type="EMBL" id="KAF3439006.1"/>
    </source>
</evidence>
<dbReference type="OrthoDB" id="266663at2759"/>
<evidence type="ECO:0000256" key="1">
    <source>
        <dbReference type="ARBA" id="ARBA00000536"/>
    </source>
</evidence>
<feature type="domain" description="Phosphatase tensin-type" evidence="8">
    <location>
        <begin position="138"/>
        <end position="317"/>
    </location>
</feature>
<evidence type="ECO:0000259" key="9">
    <source>
        <dbReference type="PROSITE" id="PS51182"/>
    </source>
</evidence>
<proteinExistence type="inferred from homology"/>
<dbReference type="SMART" id="SM01326">
    <property type="entry name" value="PTEN_C2"/>
    <property type="match status" value="1"/>
</dbReference>
<dbReference type="GO" id="GO:0006629">
    <property type="term" value="P:lipid metabolic process"/>
    <property type="evidence" value="ECO:0007669"/>
    <property type="project" value="UniProtKB-KW"/>
</dbReference>
<feature type="region of interest" description="Disordered" evidence="6">
    <location>
        <begin position="84"/>
        <end position="103"/>
    </location>
</feature>
<dbReference type="InterPro" id="IPR000387">
    <property type="entry name" value="Tyr_Pase_dom"/>
</dbReference>
<dbReference type="Pfam" id="PF22785">
    <property type="entry name" value="Tc-R-P"/>
    <property type="match status" value="1"/>
</dbReference>
<dbReference type="InterPro" id="IPR029023">
    <property type="entry name" value="Tensin_phosphatase"/>
</dbReference>
<evidence type="ECO:0008006" key="12">
    <source>
        <dbReference type="Google" id="ProtNLM"/>
    </source>
</evidence>
<feature type="region of interest" description="Disordered" evidence="6">
    <location>
        <begin position="1"/>
        <end position="40"/>
    </location>
</feature>
<dbReference type="PROSITE" id="PS51181">
    <property type="entry name" value="PPASE_TENSIN"/>
    <property type="match status" value="1"/>
</dbReference>
<evidence type="ECO:0000313" key="11">
    <source>
        <dbReference type="Proteomes" id="UP000796880"/>
    </source>
</evidence>
<feature type="domain" description="C2 tensin-type" evidence="9">
    <location>
        <begin position="324"/>
        <end position="451"/>
    </location>
</feature>
<dbReference type="EMBL" id="VOIH02000008">
    <property type="protein sequence ID" value="KAF3439006.1"/>
    <property type="molecule type" value="Genomic_DNA"/>
</dbReference>
<dbReference type="PROSITE" id="PS00383">
    <property type="entry name" value="TYR_PHOSPHATASE_1"/>
    <property type="match status" value="1"/>
</dbReference>
<dbReference type="FunFam" id="3.90.190.10:FF:000053">
    <property type="entry name" value="Phosphatidylinositol 3,4,5-trisphosphate 3-phosphatase TPTE2"/>
    <property type="match status" value="1"/>
</dbReference>
<dbReference type="GO" id="GO:0005829">
    <property type="term" value="C:cytosol"/>
    <property type="evidence" value="ECO:0007669"/>
    <property type="project" value="TreeGrafter"/>
</dbReference>
<feature type="compositionally biased region" description="Polar residues" evidence="6">
    <location>
        <begin position="511"/>
        <end position="523"/>
    </location>
</feature>
<keyword evidence="5" id="KW-0443">Lipid metabolism</keyword>
<comment type="similarity">
    <text evidence="2">Belongs to the PTEN phosphatase protein family.</text>
</comment>
<dbReference type="PROSITE" id="PS51182">
    <property type="entry name" value="C2_TENSIN"/>
    <property type="match status" value="1"/>
</dbReference>
<feature type="region of interest" description="Disordered" evidence="6">
    <location>
        <begin position="459"/>
        <end position="537"/>
    </location>
</feature>
<dbReference type="AlphaFoldDB" id="A0A8K0E2A4"/>
<comment type="caution">
    <text evidence="10">The sequence shown here is derived from an EMBL/GenBank/DDBJ whole genome shotgun (WGS) entry which is preliminary data.</text>
</comment>
<dbReference type="GO" id="GO:0016314">
    <property type="term" value="F:phosphatidylinositol-3,4,5-trisphosphate 3-phosphatase activity"/>
    <property type="evidence" value="ECO:0007669"/>
    <property type="project" value="UniProtKB-EC"/>
</dbReference>
<dbReference type="Proteomes" id="UP000796880">
    <property type="component" value="Unassembled WGS sequence"/>
</dbReference>
<name>A0A8K0E2A4_9ROSA</name>
<dbReference type="PANTHER" id="PTHR12305:SF87">
    <property type="entry name" value="PHOSPHATIDYLINOSITOL 3,4,5-TRISPHOSPHATE 3-PHOSPHATASE AND PROTEIN-TYROSINE-PHOSPHATASE PTEN2B"/>
    <property type="match status" value="1"/>
</dbReference>
<evidence type="ECO:0000256" key="2">
    <source>
        <dbReference type="ARBA" id="ARBA00007881"/>
    </source>
</evidence>
<evidence type="ECO:0000256" key="5">
    <source>
        <dbReference type="ARBA" id="ARBA00023098"/>
    </source>
</evidence>